<feature type="domain" description="Rhodanese" evidence="3">
    <location>
        <begin position="41"/>
        <end position="153"/>
    </location>
</feature>
<dbReference type="InterPro" id="IPR036873">
    <property type="entry name" value="Rhodanese-like_dom_sf"/>
</dbReference>
<protein>
    <submittedName>
        <fullName evidence="4">Rhodanese-related sulfurtransferase</fullName>
    </submittedName>
</protein>
<dbReference type="InterPro" id="IPR051126">
    <property type="entry name" value="Thiosulfate_sulfurtransferase"/>
</dbReference>
<dbReference type="PROSITE" id="PS50206">
    <property type="entry name" value="RHODANESE_3"/>
    <property type="match status" value="2"/>
</dbReference>
<dbReference type="PANTHER" id="PTHR43855">
    <property type="entry name" value="THIOSULFATE SULFURTRANSFERASE"/>
    <property type="match status" value="1"/>
</dbReference>
<reference evidence="4" key="1">
    <citation type="submission" date="2012-03" db="EMBL/GenBank/DDBJ databases">
        <title>Functional metagenomics reveals considerable lignocellulase gene clusters in the gut microbiome of a wood-feeding higher termite.</title>
        <authorList>
            <person name="Liu N."/>
        </authorList>
    </citation>
    <scope>NUCLEOTIDE SEQUENCE</scope>
</reference>
<keyword evidence="4" id="KW-0808">Transferase</keyword>
<dbReference type="SUPFAM" id="SSF52821">
    <property type="entry name" value="Rhodanese/Cell cycle control phosphatase"/>
    <property type="match status" value="2"/>
</dbReference>
<dbReference type="InterPro" id="IPR001763">
    <property type="entry name" value="Rhodanese-like_dom"/>
</dbReference>
<dbReference type="PANTHER" id="PTHR43855:SF1">
    <property type="entry name" value="THIOSULFATE SULFURTRANSFERASE"/>
    <property type="match status" value="1"/>
</dbReference>
<name>A0A806KMA5_9BACT</name>
<dbReference type="EMBL" id="JQ844221">
    <property type="protein sequence ID" value="AGS53091.1"/>
    <property type="molecule type" value="Genomic_DNA"/>
</dbReference>
<accession>A0A806KMA5</accession>
<evidence type="ECO:0000259" key="3">
    <source>
        <dbReference type="PROSITE" id="PS50206"/>
    </source>
</evidence>
<dbReference type="Pfam" id="PF00581">
    <property type="entry name" value="Rhodanese"/>
    <property type="match status" value="2"/>
</dbReference>
<dbReference type="CDD" id="cd01449">
    <property type="entry name" value="TST_Repeat_2"/>
    <property type="match status" value="1"/>
</dbReference>
<feature type="chain" id="PRO_5032392995" evidence="2">
    <location>
        <begin position="25"/>
        <end position="295"/>
    </location>
</feature>
<dbReference type="GO" id="GO:0016740">
    <property type="term" value="F:transferase activity"/>
    <property type="evidence" value="ECO:0007669"/>
    <property type="project" value="UniProtKB-KW"/>
</dbReference>
<evidence type="ECO:0000313" key="4">
    <source>
        <dbReference type="EMBL" id="AGS53091.1"/>
    </source>
</evidence>
<dbReference type="SMART" id="SM00450">
    <property type="entry name" value="RHOD"/>
    <property type="match status" value="2"/>
</dbReference>
<feature type="signal peptide" evidence="2">
    <location>
        <begin position="1"/>
        <end position="24"/>
    </location>
</feature>
<evidence type="ECO:0000256" key="1">
    <source>
        <dbReference type="ARBA" id="ARBA00022737"/>
    </source>
</evidence>
<sequence length="295" mass="32537">MKTKKLSNLLCLCLFLVLVSTAVARDTDPVVSTEWLQKNLNRSEIAIVDIRAPERYAKEHIPGSINIPTSVLGASRNELTLELPSDDDLVALLGKYGITASRHVVVVTHTETTFSRWEAMRAAWTFILAGVSNASVLDGGITKWMSENKPLSVETPNIRPVAYDGKISRASVASRDYVLANIRKSLITDNRLPEDYFGITSPGHIPGAVSIPGAWLFTSNGALISQTAIRTMAESIFGTDKSKEIITYCGLGAASAAWWFILTQVLDYQNVKVYDGSMEEWLKDQNAPIEAYRWN</sequence>
<dbReference type="Gene3D" id="3.40.250.10">
    <property type="entry name" value="Rhodanese-like domain"/>
    <property type="match status" value="2"/>
</dbReference>
<proteinExistence type="predicted"/>
<feature type="domain" description="Rhodanese" evidence="3">
    <location>
        <begin position="203"/>
        <end position="290"/>
    </location>
</feature>
<keyword evidence="2" id="KW-0732">Signal</keyword>
<organism evidence="4">
    <name type="scientific">uncultured bacterium contig00036</name>
    <dbReference type="NCBI Taxonomy" id="1181524"/>
    <lineage>
        <taxon>Bacteria</taxon>
        <taxon>environmental samples</taxon>
    </lineage>
</organism>
<dbReference type="AlphaFoldDB" id="A0A806KMA5"/>
<keyword evidence="1" id="KW-0677">Repeat</keyword>
<evidence type="ECO:0000256" key="2">
    <source>
        <dbReference type="SAM" id="SignalP"/>
    </source>
</evidence>